<evidence type="ECO:0000313" key="3">
    <source>
        <dbReference type="Proteomes" id="UP000190961"/>
    </source>
</evidence>
<dbReference type="Proteomes" id="UP000190961">
    <property type="component" value="Unassembled WGS sequence"/>
</dbReference>
<dbReference type="OrthoDB" id="9810518at2"/>
<reference evidence="2 3" key="1">
    <citation type="submission" date="2017-02" db="EMBL/GenBank/DDBJ databases">
        <authorList>
            <person name="Peterson S.W."/>
        </authorList>
    </citation>
    <scope>NUCLEOTIDE SEQUENCE [LARGE SCALE GENOMIC DNA]</scope>
    <source>
        <strain evidence="2 3">DSM 25262</strain>
    </source>
</reference>
<keyword evidence="1" id="KW-0812">Transmembrane</keyword>
<dbReference type="PANTHER" id="PTHR30188">
    <property type="entry name" value="ABC TRANSPORTER PERMEASE PROTEIN-RELATED"/>
    <property type="match status" value="1"/>
</dbReference>
<keyword evidence="1" id="KW-0472">Membrane</keyword>
<keyword evidence="3" id="KW-1185">Reference proteome</keyword>
<dbReference type="STRING" id="688867.SAMN05660236_2931"/>
<evidence type="ECO:0000313" key="2">
    <source>
        <dbReference type="EMBL" id="SKC73480.1"/>
    </source>
</evidence>
<dbReference type="AlphaFoldDB" id="A0A1T5LBZ6"/>
<proteinExistence type="predicted"/>
<protein>
    <submittedName>
        <fullName evidence="2">Phospholipid/cholesterol/gamma-HCH transport system permease protein</fullName>
    </submittedName>
</protein>
<dbReference type="GO" id="GO:0043190">
    <property type="term" value="C:ATP-binding cassette (ABC) transporter complex"/>
    <property type="evidence" value="ECO:0007669"/>
    <property type="project" value="InterPro"/>
</dbReference>
<name>A0A1T5LBZ6_9BACT</name>
<dbReference type="InterPro" id="IPR030802">
    <property type="entry name" value="Permease_MalE"/>
</dbReference>
<gene>
    <name evidence="2" type="ORF">SAMN05660236_2931</name>
</gene>
<feature type="transmembrane region" description="Helical" evidence="1">
    <location>
        <begin position="195"/>
        <end position="218"/>
    </location>
</feature>
<dbReference type="Pfam" id="PF02405">
    <property type="entry name" value="MlaE"/>
    <property type="match status" value="1"/>
</dbReference>
<feature type="transmembrane region" description="Helical" evidence="1">
    <location>
        <begin position="150"/>
        <end position="175"/>
    </location>
</feature>
<sequence length="258" mass="28322">MLYISVYMKIKKLLIDLADIYRFVINVIREVFLPPYDWKETLRQCFVVGNRSLFLIVFTSFLAGVVFTRQSRPSLSSFGAESWLPSLVSQAVVRSLGPLITGLICAGKLGSNMGAELGSMRVTEQIDAMEVSGTRPFSFLVASRVTAATLMLPFLVVFADMTALLGSFLTVNFMNNSSFQLYFNDVAVSITYVDIFSSLIKAAFFGFAIGAVGCYAGYHAERGTAGVGKAANTAVVVSMILIFVIDLLSLQFINLFRR</sequence>
<dbReference type="EMBL" id="FUZU01000002">
    <property type="protein sequence ID" value="SKC73480.1"/>
    <property type="molecule type" value="Genomic_DNA"/>
</dbReference>
<evidence type="ECO:0000256" key="1">
    <source>
        <dbReference type="SAM" id="Phobius"/>
    </source>
</evidence>
<dbReference type="PANTHER" id="PTHR30188:SF4">
    <property type="entry name" value="PROTEIN TRIGALACTOSYLDIACYLGLYCEROL 1, CHLOROPLASTIC"/>
    <property type="match status" value="1"/>
</dbReference>
<feature type="transmembrane region" description="Helical" evidence="1">
    <location>
        <begin position="230"/>
        <end position="253"/>
    </location>
</feature>
<organism evidence="2 3">
    <name type="scientific">Ohtaekwangia koreensis</name>
    <dbReference type="NCBI Taxonomy" id="688867"/>
    <lineage>
        <taxon>Bacteria</taxon>
        <taxon>Pseudomonadati</taxon>
        <taxon>Bacteroidota</taxon>
        <taxon>Cytophagia</taxon>
        <taxon>Cytophagales</taxon>
        <taxon>Fulvivirgaceae</taxon>
        <taxon>Ohtaekwangia</taxon>
    </lineage>
</organism>
<dbReference type="GO" id="GO:0005548">
    <property type="term" value="F:phospholipid transporter activity"/>
    <property type="evidence" value="ECO:0007669"/>
    <property type="project" value="TreeGrafter"/>
</dbReference>
<keyword evidence="1" id="KW-1133">Transmembrane helix</keyword>
<feature type="transmembrane region" description="Helical" evidence="1">
    <location>
        <begin position="53"/>
        <end position="71"/>
    </location>
</feature>
<accession>A0A1T5LBZ6</accession>